<accession>A0AAV4RS47</accession>
<dbReference type="EMBL" id="BPLQ01006783">
    <property type="protein sequence ID" value="GIY25148.1"/>
    <property type="molecule type" value="Genomic_DNA"/>
</dbReference>
<dbReference type="Proteomes" id="UP001054837">
    <property type="component" value="Unassembled WGS sequence"/>
</dbReference>
<sequence length="104" mass="11888">MCMRTHIFVYNNAATSSLRSDYLCPYFVKYRAPKYFDVDINGTAQRISIDRRRPRFILNDNKEQPLKSSMSPSEAGSTPQRKLSEGNSLMKDLASRGRTVIPPI</sequence>
<evidence type="ECO:0000256" key="1">
    <source>
        <dbReference type="SAM" id="MobiDB-lite"/>
    </source>
</evidence>
<comment type="caution">
    <text evidence="2">The sequence shown here is derived from an EMBL/GenBank/DDBJ whole genome shotgun (WGS) entry which is preliminary data.</text>
</comment>
<gene>
    <name evidence="2" type="ORF">CDAR_615311</name>
</gene>
<feature type="compositionally biased region" description="Polar residues" evidence="1">
    <location>
        <begin position="66"/>
        <end position="87"/>
    </location>
</feature>
<organism evidence="2 3">
    <name type="scientific">Caerostris darwini</name>
    <dbReference type="NCBI Taxonomy" id="1538125"/>
    <lineage>
        <taxon>Eukaryota</taxon>
        <taxon>Metazoa</taxon>
        <taxon>Ecdysozoa</taxon>
        <taxon>Arthropoda</taxon>
        <taxon>Chelicerata</taxon>
        <taxon>Arachnida</taxon>
        <taxon>Araneae</taxon>
        <taxon>Araneomorphae</taxon>
        <taxon>Entelegynae</taxon>
        <taxon>Araneoidea</taxon>
        <taxon>Araneidae</taxon>
        <taxon>Caerostris</taxon>
    </lineage>
</organism>
<name>A0AAV4RS47_9ARAC</name>
<protein>
    <submittedName>
        <fullName evidence="2">Uncharacterized protein</fullName>
    </submittedName>
</protein>
<feature type="region of interest" description="Disordered" evidence="1">
    <location>
        <begin position="58"/>
        <end position="104"/>
    </location>
</feature>
<keyword evidence="3" id="KW-1185">Reference proteome</keyword>
<proteinExistence type="predicted"/>
<evidence type="ECO:0000313" key="3">
    <source>
        <dbReference type="Proteomes" id="UP001054837"/>
    </source>
</evidence>
<evidence type="ECO:0000313" key="2">
    <source>
        <dbReference type="EMBL" id="GIY25148.1"/>
    </source>
</evidence>
<reference evidence="2 3" key="1">
    <citation type="submission" date="2021-06" db="EMBL/GenBank/DDBJ databases">
        <title>Caerostris darwini draft genome.</title>
        <authorList>
            <person name="Kono N."/>
            <person name="Arakawa K."/>
        </authorList>
    </citation>
    <scope>NUCLEOTIDE SEQUENCE [LARGE SCALE GENOMIC DNA]</scope>
</reference>
<dbReference type="AlphaFoldDB" id="A0AAV4RS47"/>